<evidence type="ECO:0000256" key="8">
    <source>
        <dbReference type="RuleBase" id="RU366003"/>
    </source>
</evidence>
<evidence type="ECO:0000256" key="7">
    <source>
        <dbReference type="ARBA" id="ARBA00049158"/>
    </source>
</evidence>
<name>A0A1L8RED5_9ENTE</name>
<evidence type="ECO:0000313" key="11">
    <source>
        <dbReference type="Proteomes" id="UP000181884"/>
    </source>
</evidence>
<gene>
    <name evidence="10" type="ORF">RU97_GL002167</name>
</gene>
<dbReference type="Proteomes" id="UP000181884">
    <property type="component" value="Unassembled WGS sequence"/>
</dbReference>
<dbReference type="GO" id="GO:0004401">
    <property type="term" value="F:histidinol-phosphatase activity"/>
    <property type="evidence" value="ECO:0007669"/>
    <property type="project" value="UniProtKB-UniRule"/>
</dbReference>
<dbReference type="RefSeq" id="WP_067393513.1">
    <property type="nucleotide sequence ID" value="NZ_JXKH01000005.1"/>
</dbReference>
<dbReference type="InterPro" id="IPR016195">
    <property type="entry name" value="Pol/histidinol_Pase-like"/>
</dbReference>
<dbReference type="Pfam" id="PF02811">
    <property type="entry name" value="PHP"/>
    <property type="match status" value="1"/>
</dbReference>
<dbReference type="AlphaFoldDB" id="A0A1L8RED5"/>
<keyword evidence="4 8" id="KW-0028">Amino-acid biosynthesis</keyword>
<evidence type="ECO:0000313" key="10">
    <source>
        <dbReference type="EMBL" id="OJG18094.1"/>
    </source>
</evidence>
<feature type="domain" description="PHP" evidence="9">
    <location>
        <begin position="4"/>
        <end position="223"/>
    </location>
</feature>
<reference evidence="10 11" key="1">
    <citation type="submission" date="2014-12" db="EMBL/GenBank/DDBJ databases">
        <title>Draft genome sequences of 29 type strains of Enterococci.</title>
        <authorList>
            <person name="Zhong Z."/>
            <person name="Sun Z."/>
            <person name="Liu W."/>
            <person name="Zhang W."/>
            <person name="Zhang H."/>
        </authorList>
    </citation>
    <scope>NUCLEOTIDE SEQUENCE [LARGE SCALE GENOMIC DNA]</scope>
    <source>
        <strain evidence="10 11">DSM 17029</strain>
    </source>
</reference>
<evidence type="ECO:0000256" key="3">
    <source>
        <dbReference type="ARBA" id="ARBA00013085"/>
    </source>
</evidence>
<keyword evidence="5 8" id="KW-0378">Hydrolase</keyword>
<dbReference type="EC" id="3.1.3.15" evidence="3 8"/>
<dbReference type="InterPro" id="IPR010140">
    <property type="entry name" value="Histidinol_P_phosphatase_HisJ"/>
</dbReference>
<evidence type="ECO:0000259" key="9">
    <source>
        <dbReference type="Pfam" id="PF02811"/>
    </source>
</evidence>
<keyword evidence="11" id="KW-1185">Reference proteome</keyword>
<dbReference type="NCBIfam" id="TIGR01856">
    <property type="entry name" value="hisJ_fam"/>
    <property type="match status" value="1"/>
</dbReference>
<dbReference type="Gene3D" id="3.20.20.140">
    <property type="entry name" value="Metal-dependent hydrolases"/>
    <property type="match status" value="1"/>
</dbReference>
<dbReference type="InterPro" id="IPR004013">
    <property type="entry name" value="PHP_dom"/>
</dbReference>
<evidence type="ECO:0000256" key="6">
    <source>
        <dbReference type="ARBA" id="ARBA00023102"/>
    </source>
</evidence>
<keyword evidence="6 8" id="KW-0368">Histidine biosynthesis</keyword>
<comment type="pathway">
    <text evidence="1 8">Amino-acid biosynthesis; L-histidine biosynthesis; L-histidine from 5-phospho-alpha-D-ribose 1-diphosphate: step 8/9.</text>
</comment>
<organism evidence="10 11">
    <name type="scientific">Enterococcus canis</name>
    <dbReference type="NCBI Taxonomy" id="214095"/>
    <lineage>
        <taxon>Bacteria</taxon>
        <taxon>Bacillati</taxon>
        <taxon>Bacillota</taxon>
        <taxon>Bacilli</taxon>
        <taxon>Lactobacillales</taxon>
        <taxon>Enterococcaceae</taxon>
        <taxon>Enterococcus</taxon>
    </lineage>
</organism>
<comment type="caution">
    <text evidence="10">The sequence shown here is derived from an EMBL/GenBank/DDBJ whole genome shotgun (WGS) entry which is preliminary data.</text>
</comment>
<sequence length="273" mass="30757">MKRDGHTHTEYCPHGSGEPVELLIQKAIQQGFTQYSITEHMPLPEGLVQFGSPDAVWQTAAMAMQDVDHYFQAMQRLQKKYAADIQLEIGFEVDYLPGYEDWTRDFLNEYGPLLSDGVLSVHFVAGAGGLRGVDYDAKEWREGVVTPLGSYQAAQKRYFETVRASLLADLGPFKPTRLGHITLCEKFQQEFTDTKRDAATNQLLETLLDEIQAAGYELDLNTAGFDKPAYRQSYPSTDILLLAQARKIPLVYGSDSHGLADIGRHYDWAQTWL</sequence>
<comment type="similarity">
    <text evidence="2 8">Belongs to the PHP hydrolase family. HisK subfamily.</text>
</comment>
<dbReference type="PANTHER" id="PTHR21039:SF0">
    <property type="entry name" value="HISTIDINOL-PHOSPHATASE"/>
    <property type="match status" value="1"/>
</dbReference>
<evidence type="ECO:0000256" key="5">
    <source>
        <dbReference type="ARBA" id="ARBA00022801"/>
    </source>
</evidence>
<dbReference type="STRING" id="214095.RU97_GL002167"/>
<comment type="catalytic activity">
    <reaction evidence="7 8">
        <text>L-histidinol phosphate + H2O = L-histidinol + phosphate</text>
        <dbReference type="Rhea" id="RHEA:14465"/>
        <dbReference type="ChEBI" id="CHEBI:15377"/>
        <dbReference type="ChEBI" id="CHEBI:43474"/>
        <dbReference type="ChEBI" id="CHEBI:57699"/>
        <dbReference type="ChEBI" id="CHEBI:57980"/>
        <dbReference type="EC" id="3.1.3.15"/>
    </reaction>
</comment>
<evidence type="ECO:0000256" key="4">
    <source>
        <dbReference type="ARBA" id="ARBA00022605"/>
    </source>
</evidence>
<dbReference type="GO" id="GO:0005737">
    <property type="term" value="C:cytoplasm"/>
    <property type="evidence" value="ECO:0007669"/>
    <property type="project" value="TreeGrafter"/>
</dbReference>
<dbReference type="SUPFAM" id="SSF89550">
    <property type="entry name" value="PHP domain-like"/>
    <property type="match status" value="1"/>
</dbReference>
<accession>A0A1L8RED5</accession>
<evidence type="ECO:0000256" key="2">
    <source>
        <dbReference type="ARBA" id="ARBA00009152"/>
    </source>
</evidence>
<dbReference type="NCBIfam" id="NF005996">
    <property type="entry name" value="PRK08123.1"/>
    <property type="match status" value="1"/>
</dbReference>
<dbReference type="GO" id="GO:0000105">
    <property type="term" value="P:L-histidine biosynthetic process"/>
    <property type="evidence" value="ECO:0007669"/>
    <property type="project" value="UniProtKB-UniRule"/>
</dbReference>
<evidence type="ECO:0000256" key="1">
    <source>
        <dbReference type="ARBA" id="ARBA00004970"/>
    </source>
</evidence>
<dbReference type="UniPathway" id="UPA00031">
    <property type="reaction ID" value="UER00013"/>
</dbReference>
<dbReference type="EMBL" id="JXKH01000005">
    <property type="protein sequence ID" value="OJG18094.1"/>
    <property type="molecule type" value="Genomic_DNA"/>
</dbReference>
<dbReference type="PANTHER" id="PTHR21039">
    <property type="entry name" value="HISTIDINOL PHOSPHATASE-RELATED"/>
    <property type="match status" value="1"/>
</dbReference>
<protein>
    <recommendedName>
        <fullName evidence="3 8">Histidinol-phosphatase</fullName>
        <shortName evidence="8">HolPase</shortName>
        <ecNumber evidence="3 8">3.1.3.15</ecNumber>
    </recommendedName>
</protein>
<proteinExistence type="inferred from homology"/>
<dbReference type="CDD" id="cd12110">
    <property type="entry name" value="PHP_HisPPase_Hisj_like"/>
    <property type="match status" value="1"/>
</dbReference>